<protein>
    <recommendedName>
        <fullName evidence="4">DUF4367 domain-containing protein</fullName>
    </recommendedName>
</protein>
<evidence type="ECO:0000313" key="2">
    <source>
        <dbReference type="EMBL" id="SFW15367.1"/>
    </source>
</evidence>
<dbReference type="Proteomes" id="UP000183461">
    <property type="component" value="Unassembled WGS sequence"/>
</dbReference>
<gene>
    <name evidence="2" type="ORF">SAMN02910280_0829</name>
</gene>
<sequence>MRNKGIPSEKEWDKIVDEAFSSDKKHDFSVRYELRREDIQKGNIMKKTTNHIKRRYIGMVAAAAAVVIGAPISIYAISRVIPTSSPMAEVENEEEIATQTVITPEEPTEAEDETKGVLQLEKNGEYQYILKFTPTDEEASDEQNYDVEYTFLPEGTYMREHDFKYVVGTGGGITPIKYRVSAATPMIEKVGSIVKLDDVSNDEKTAYIFYRQENMYLGAEDTNSFGRVVWIHFKGTNFMLQLYLTDDISDDDARSVIDGAKLVPSEEQAAGIWFNREESAGNNNVQPATSGKSIDDFTIVSVGDTVKDEREDGNNIEITVNDAWVQDNFDGITTDGCGWDADYSEFLGEDGKIYETYYYGTVGDGINTIDEITDTVKTQKKVIVLDLTYKNVGDEDICEDLENCKVGCNIFPSLIIAPQWDCNWRVKASNTDKMLLNHSKLACEDFLSLESDNKSGKNAINIPAGGETHVRISLVADADDLDDLYVDYTGHAMNHSYYKNSEKYPILPVKDIK</sequence>
<reference evidence="2 3" key="1">
    <citation type="submission" date="2016-11" db="EMBL/GenBank/DDBJ databases">
        <authorList>
            <person name="Jaros S."/>
            <person name="Januszkiewicz K."/>
            <person name="Wedrychowicz H."/>
        </authorList>
    </citation>
    <scope>NUCLEOTIDE SEQUENCE [LARGE SCALE GENOMIC DNA]</scope>
    <source>
        <strain evidence="2 3">YL228</strain>
    </source>
</reference>
<keyword evidence="1" id="KW-1133">Transmembrane helix</keyword>
<name>A0A1K1LWY2_RUMFL</name>
<evidence type="ECO:0000313" key="3">
    <source>
        <dbReference type="Proteomes" id="UP000183461"/>
    </source>
</evidence>
<dbReference type="RefSeq" id="WP_072299207.1">
    <property type="nucleotide sequence ID" value="NZ_FPIP01000001.1"/>
</dbReference>
<dbReference type="AlphaFoldDB" id="A0A1K1LWY2"/>
<accession>A0A1K1LWY2</accession>
<feature type="transmembrane region" description="Helical" evidence="1">
    <location>
        <begin position="56"/>
        <end position="77"/>
    </location>
</feature>
<dbReference type="EMBL" id="FPIP01000001">
    <property type="protein sequence ID" value="SFW15367.1"/>
    <property type="molecule type" value="Genomic_DNA"/>
</dbReference>
<organism evidence="2 3">
    <name type="scientific">Ruminococcus flavefaciens</name>
    <dbReference type="NCBI Taxonomy" id="1265"/>
    <lineage>
        <taxon>Bacteria</taxon>
        <taxon>Bacillati</taxon>
        <taxon>Bacillota</taxon>
        <taxon>Clostridia</taxon>
        <taxon>Eubacteriales</taxon>
        <taxon>Oscillospiraceae</taxon>
        <taxon>Ruminococcus</taxon>
    </lineage>
</organism>
<proteinExistence type="predicted"/>
<evidence type="ECO:0008006" key="4">
    <source>
        <dbReference type="Google" id="ProtNLM"/>
    </source>
</evidence>
<keyword evidence="1" id="KW-0812">Transmembrane</keyword>
<evidence type="ECO:0000256" key="1">
    <source>
        <dbReference type="SAM" id="Phobius"/>
    </source>
</evidence>
<keyword evidence="1" id="KW-0472">Membrane</keyword>